<keyword evidence="1" id="KW-0723">Serine/threonine-protein kinase</keyword>
<evidence type="ECO:0000259" key="2">
    <source>
        <dbReference type="Pfam" id="PF13581"/>
    </source>
</evidence>
<keyword evidence="1" id="KW-0418">Kinase</keyword>
<dbReference type="InterPro" id="IPR036890">
    <property type="entry name" value="HATPase_C_sf"/>
</dbReference>
<dbReference type="Pfam" id="PF13581">
    <property type="entry name" value="HATPase_c_2"/>
    <property type="match status" value="1"/>
</dbReference>
<reference evidence="3" key="1">
    <citation type="submission" date="2022-01" db="EMBL/GenBank/DDBJ databases">
        <title>Genome-Based Taxonomic Classification of the Phylum Actinobacteria.</title>
        <authorList>
            <person name="Gao Y."/>
        </authorList>
    </citation>
    <scope>NUCLEOTIDE SEQUENCE</scope>
    <source>
        <strain evidence="3">KLBMP 8922</strain>
    </source>
</reference>
<evidence type="ECO:0000313" key="4">
    <source>
        <dbReference type="Proteomes" id="UP001165378"/>
    </source>
</evidence>
<dbReference type="InterPro" id="IPR003594">
    <property type="entry name" value="HATPase_dom"/>
</dbReference>
<protein>
    <submittedName>
        <fullName evidence="3">ATP-binding protein</fullName>
    </submittedName>
</protein>
<gene>
    <name evidence="3" type="ORF">LZ495_43250</name>
</gene>
<dbReference type="PANTHER" id="PTHR35526:SF3">
    <property type="entry name" value="ANTI-SIGMA-F FACTOR RSBW"/>
    <property type="match status" value="1"/>
</dbReference>
<dbReference type="InterPro" id="IPR050267">
    <property type="entry name" value="Anti-sigma-factor_SerPK"/>
</dbReference>
<proteinExistence type="predicted"/>
<evidence type="ECO:0000256" key="1">
    <source>
        <dbReference type="ARBA" id="ARBA00022527"/>
    </source>
</evidence>
<dbReference type="RefSeq" id="WP_235058801.1">
    <property type="nucleotide sequence ID" value="NZ_JAKFHA010000072.1"/>
</dbReference>
<evidence type="ECO:0000313" key="3">
    <source>
        <dbReference type="EMBL" id="MCF2534008.1"/>
    </source>
</evidence>
<comment type="caution">
    <text evidence="3">The sequence shown here is derived from an EMBL/GenBank/DDBJ whole genome shotgun (WGS) entry which is preliminary data.</text>
</comment>
<feature type="domain" description="Histidine kinase/HSP90-like ATPase" evidence="2">
    <location>
        <begin position="21"/>
        <end position="134"/>
    </location>
</feature>
<name>A0AA41Q9R4_9ACTN</name>
<dbReference type="Proteomes" id="UP001165378">
    <property type="component" value="Unassembled WGS sequence"/>
</dbReference>
<keyword evidence="4" id="KW-1185">Reference proteome</keyword>
<organism evidence="3 4">
    <name type="scientific">Yinghuangia soli</name>
    <dbReference type="NCBI Taxonomy" id="2908204"/>
    <lineage>
        <taxon>Bacteria</taxon>
        <taxon>Bacillati</taxon>
        <taxon>Actinomycetota</taxon>
        <taxon>Actinomycetes</taxon>
        <taxon>Kitasatosporales</taxon>
        <taxon>Streptomycetaceae</taxon>
        <taxon>Yinghuangia</taxon>
    </lineage>
</organism>
<sequence>MDSTALESMDSACLTWSWRLPAAESSVKVARDQVGPLAARCGLDEDMARLVVSELATNCVQHAEESEDFVITVRWEPGRCVIALLDGVPDRLPQFDPIGVDANTTRGRGLLIVAQAADELEVRVGAGCKAVCAVFCRVQPYEPSETVEPLAPIGVEVSDRPGYDYRLCLPPSYPGQSRGAMALDITEAHAMNCIAALSGLRPVRDRVATLLAEGSAVAALLDPRDVETLGRQFTEHIGMIAAAVPTG</sequence>
<keyword evidence="1" id="KW-0808">Transferase</keyword>
<accession>A0AA41Q9R4</accession>
<dbReference type="GO" id="GO:0004674">
    <property type="term" value="F:protein serine/threonine kinase activity"/>
    <property type="evidence" value="ECO:0007669"/>
    <property type="project" value="UniProtKB-KW"/>
</dbReference>
<keyword evidence="3" id="KW-0067">ATP-binding</keyword>
<dbReference type="Gene3D" id="3.30.565.10">
    <property type="entry name" value="Histidine kinase-like ATPase, C-terminal domain"/>
    <property type="match status" value="1"/>
</dbReference>
<dbReference type="PANTHER" id="PTHR35526">
    <property type="entry name" value="ANTI-SIGMA-F FACTOR RSBW-RELATED"/>
    <property type="match status" value="1"/>
</dbReference>
<keyword evidence="3" id="KW-0547">Nucleotide-binding</keyword>
<dbReference type="GO" id="GO:0005524">
    <property type="term" value="F:ATP binding"/>
    <property type="evidence" value="ECO:0007669"/>
    <property type="project" value="UniProtKB-KW"/>
</dbReference>
<dbReference type="AlphaFoldDB" id="A0AA41Q9R4"/>
<dbReference type="SUPFAM" id="SSF55874">
    <property type="entry name" value="ATPase domain of HSP90 chaperone/DNA topoisomerase II/histidine kinase"/>
    <property type="match status" value="1"/>
</dbReference>
<dbReference type="EMBL" id="JAKFHA010000072">
    <property type="protein sequence ID" value="MCF2534008.1"/>
    <property type="molecule type" value="Genomic_DNA"/>
</dbReference>
<dbReference type="CDD" id="cd16936">
    <property type="entry name" value="HATPase_RsbW-like"/>
    <property type="match status" value="1"/>
</dbReference>